<evidence type="ECO:0000313" key="3">
    <source>
        <dbReference type="Proteomes" id="UP000032679"/>
    </source>
</evidence>
<sequence>MSNIPDSITLDDGRKLTLRELDPGDQLDLIEAAGSAMNSEAAGAWMGYAQMIASVTAIDDVPEQMPITKEEIKKLARKLGNAGVLAVQRTLYPEKQKEPGVADGSLSEEAATAKN</sequence>
<organism evidence="2 3">
    <name type="scientific">Tanticharoenia sakaeratensis NBRC 103193</name>
    <dbReference type="NCBI Taxonomy" id="1231623"/>
    <lineage>
        <taxon>Bacteria</taxon>
        <taxon>Pseudomonadati</taxon>
        <taxon>Pseudomonadota</taxon>
        <taxon>Alphaproteobacteria</taxon>
        <taxon>Acetobacterales</taxon>
        <taxon>Acetobacteraceae</taxon>
        <taxon>Tanticharoenia</taxon>
    </lineage>
</organism>
<gene>
    <name evidence="2" type="ORF">Tasa_041_052</name>
</gene>
<comment type="caution">
    <text evidence="2">The sequence shown here is derived from an EMBL/GenBank/DDBJ whole genome shotgun (WGS) entry which is preliminary data.</text>
</comment>
<dbReference type="STRING" id="1231623.Tasa_041_052"/>
<dbReference type="OrthoDB" id="7273738at2"/>
<evidence type="ECO:0000256" key="1">
    <source>
        <dbReference type="SAM" id="MobiDB-lite"/>
    </source>
</evidence>
<feature type="region of interest" description="Disordered" evidence="1">
    <location>
        <begin position="89"/>
        <end position="115"/>
    </location>
</feature>
<protein>
    <submittedName>
        <fullName evidence="2">Uncharacterized protein</fullName>
    </submittedName>
</protein>
<proteinExistence type="predicted"/>
<evidence type="ECO:0000313" key="2">
    <source>
        <dbReference type="EMBL" id="GAN55257.1"/>
    </source>
</evidence>
<dbReference type="EMBL" id="BALE01000041">
    <property type="protein sequence ID" value="GAN55257.1"/>
    <property type="molecule type" value="Genomic_DNA"/>
</dbReference>
<dbReference type="Proteomes" id="UP000032679">
    <property type="component" value="Unassembled WGS sequence"/>
</dbReference>
<dbReference type="RefSeq" id="WP_048850252.1">
    <property type="nucleotide sequence ID" value="NZ_BALE01000041.1"/>
</dbReference>
<reference evidence="2 3" key="1">
    <citation type="submission" date="2012-10" db="EMBL/GenBank/DDBJ databases">
        <title>Genome sequencing of Tanticharoenia sakaeratensis NBRC 103193.</title>
        <authorList>
            <person name="Azuma Y."/>
            <person name="Hadano H."/>
            <person name="Hirakawa H."/>
            <person name="Matsushita K."/>
        </authorList>
    </citation>
    <scope>NUCLEOTIDE SEQUENCE [LARGE SCALE GENOMIC DNA]</scope>
    <source>
        <strain evidence="2 3">NBRC 103193</strain>
    </source>
</reference>
<accession>A0A0D6MNK0</accession>
<dbReference type="AlphaFoldDB" id="A0A0D6MNK0"/>
<name>A0A0D6MNK0_9PROT</name>
<keyword evidence="3" id="KW-1185">Reference proteome</keyword>